<name>A0A0C9WX10_9AGAR</name>
<dbReference type="AlphaFoldDB" id="A0A0C9WX10"/>
<reference evidence="2 3" key="1">
    <citation type="submission" date="2014-04" db="EMBL/GenBank/DDBJ databases">
        <authorList>
            <consortium name="DOE Joint Genome Institute"/>
            <person name="Kuo A."/>
            <person name="Kohler A."/>
            <person name="Nagy L.G."/>
            <person name="Floudas D."/>
            <person name="Copeland A."/>
            <person name="Barry K.W."/>
            <person name="Cichocki N."/>
            <person name="Veneault-Fourrey C."/>
            <person name="LaButti K."/>
            <person name="Lindquist E.A."/>
            <person name="Lipzen A."/>
            <person name="Lundell T."/>
            <person name="Morin E."/>
            <person name="Murat C."/>
            <person name="Sun H."/>
            <person name="Tunlid A."/>
            <person name="Henrissat B."/>
            <person name="Grigoriev I.V."/>
            <person name="Hibbett D.S."/>
            <person name="Martin F."/>
            <person name="Nordberg H.P."/>
            <person name="Cantor M.N."/>
            <person name="Hua S.X."/>
        </authorList>
    </citation>
    <scope>NUCLEOTIDE SEQUENCE [LARGE SCALE GENOMIC DNA]</scope>
    <source>
        <strain evidence="2 3">LaAM-08-1</strain>
    </source>
</reference>
<accession>A0A0C9WX10</accession>
<evidence type="ECO:0000256" key="1">
    <source>
        <dbReference type="SAM" id="MobiDB-lite"/>
    </source>
</evidence>
<reference evidence="3" key="2">
    <citation type="submission" date="2015-01" db="EMBL/GenBank/DDBJ databases">
        <title>Evolutionary Origins and Diversification of the Mycorrhizal Mutualists.</title>
        <authorList>
            <consortium name="DOE Joint Genome Institute"/>
            <consortium name="Mycorrhizal Genomics Consortium"/>
            <person name="Kohler A."/>
            <person name="Kuo A."/>
            <person name="Nagy L.G."/>
            <person name="Floudas D."/>
            <person name="Copeland A."/>
            <person name="Barry K.W."/>
            <person name="Cichocki N."/>
            <person name="Veneault-Fourrey C."/>
            <person name="LaButti K."/>
            <person name="Lindquist E.A."/>
            <person name="Lipzen A."/>
            <person name="Lundell T."/>
            <person name="Morin E."/>
            <person name="Murat C."/>
            <person name="Riley R."/>
            <person name="Ohm R."/>
            <person name="Sun H."/>
            <person name="Tunlid A."/>
            <person name="Henrissat B."/>
            <person name="Grigoriev I.V."/>
            <person name="Hibbett D.S."/>
            <person name="Martin F."/>
        </authorList>
    </citation>
    <scope>NUCLEOTIDE SEQUENCE [LARGE SCALE GENOMIC DNA]</scope>
    <source>
        <strain evidence="3">LaAM-08-1</strain>
    </source>
</reference>
<gene>
    <name evidence="2" type="ORF">K443DRAFT_12917</name>
</gene>
<feature type="region of interest" description="Disordered" evidence="1">
    <location>
        <begin position="1"/>
        <end position="43"/>
    </location>
</feature>
<protein>
    <submittedName>
        <fullName evidence="2">Uncharacterized protein</fullName>
    </submittedName>
</protein>
<dbReference type="HOGENOM" id="CLU_2184404_0_0_1"/>
<keyword evidence="3" id="KW-1185">Reference proteome</keyword>
<dbReference type="EMBL" id="KN838848">
    <property type="protein sequence ID" value="KIJ93363.1"/>
    <property type="molecule type" value="Genomic_DNA"/>
</dbReference>
<organism evidence="2 3">
    <name type="scientific">Laccaria amethystina LaAM-08-1</name>
    <dbReference type="NCBI Taxonomy" id="1095629"/>
    <lineage>
        <taxon>Eukaryota</taxon>
        <taxon>Fungi</taxon>
        <taxon>Dikarya</taxon>
        <taxon>Basidiomycota</taxon>
        <taxon>Agaricomycotina</taxon>
        <taxon>Agaricomycetes</taxon>
        <taxon>Agaricomycetidae</taxon>
        <taxon>Agaricales</taxon>
        <taxon>Agaricineae</taxon>
        <taxon>Hydnangiaceae</taxon>
        <taxon>Laccaria</taxon>
    </lineage>
</organism>
<dbReference type="Proteomes" id="UP000054477">
    <property type="component" value="Unassembled WGS sequence"/>
</dbReference>
<feature type="region of interest" description="Disordered" evidence="1">
    <location>
        <begin position="73"/>
        <end position="92"/>
    </location>
</feature>
<evidence type="ECO:0000313" key="2">
    <source>
        <dbReference type="EMBL" id="KIJ93363.1"/>
    </source>
</evidence>
<proteinExistence type="predicted"/>
<evidence type="ECO:0000313" key="3">
    <source>
        <dbReference type="Proteomes" id="UP000054477"/>
    </source>
</evidence>
<sequence length="109" mass="11986">MKEGTLATGGEVAEHAGGSNDENASNSDDEKKAVDPIQLPRTLKKSEYELTREANIAKNKEIMRDLEAKHPSLELGKDMSKPKVKKETYREADVSISVTHLPSPVTPRT</sequence>